<dbReference type="GO" id="GO:0008270">
    <property type="term" value="F:zinc ion binding"/>
    <property type="evidence" value="ECO:0007669"/>
    <property type="project" value="UniProtKB-KW"/>
</dbReference>
<proteinExistence type="predicted"/>
<keyword evidence="3" id="KW-0479">Metal-binding</keyword>
<dbReference type="Pfam" id="PF20173">
    <property type="entry name" value="ZnF_RZ-type"/>
    <property type="match status" value="1"/>
</dbReference>
<dbReference type="AlphaFoldDB" id="A0A8H5GUF9"/>
<keyword evidence="5" id="KW-0862">Zinc</keyword>
<evidence type="ECO:0000256" key="5">
    <source>
        <dbReference type="ARBA" id="ARBA00022833"/>
    </source>
</evidence>
<dbReference type="EMBL" id="JAACJN010000116">
    <property type="protein sequence ID" value="KAF5371448.1"/>
    <property type="molecule type" value="Genomic_DNA"/>
</dbReference>
<evidence type="ECO:0000313" key="9">
    <source>
        <dbReference type="Proteomes" id="UP000518752"/>
    </source>
</evidence>
<accession>A0A8H5GUF9</accession>
<evidence type="ECO:0000256" key="2">
    <source>
        <dbReference type="ARBA" id="ARBA00022490"/>
    </source>
</evidence>
<evidence type="ECO:0000256" key="6">
    <source>
        <dbReference type="ARBA" id="ARBA00022859"/>
    </source>
</evidence>
<dbReference type="GO" id="GO:0005737">
    <property type="term" value="C:cytoplasm"/>
    <property type="evidence" value="ECO:0007669"/>
    <property type="project" value="UniProtKB-SubCell"/>
</dbReference>
<evidence type="ECO:0000313" key="8">
    <source>
        <dbReference type="EMBL" id="KAF5371448.1"/>
    </source>
</evidence>
<evidence type="ECO:0000259" key="7">
    <source>
        <dbReference type="PROSITE" id="PS51981"/>
    </source>
</evidence>
<keyword evidence="9" id="KW-1185">Reference proteome</keyword>
<evidence type="ECO:0000256" key="3">
    <source>
        <dbReference type="ARBA" id="ARBA00022723"/>
    </source>
</evidence>
<keyword evidence="4" id="KW-0863">Zinc-finger</keyword>
<gene>
    <name evidence="8" type="ORF">D9757_009974</name>
</gene>
<keyword evidence="6" id="KW-0391">Immunity</keyword>
<protein>
    <recommendedName>
        <fullName evidence="7">RZ-type domain-containing protein</fullName>
    </recommendedName>
</protein>
<comment type="caution">
    <text evidence="8">The sequence shown here is derived from an EMBL/GenBank/DDBJ whole genome shotgun (WGS) entry which is preliminary data.</text>
</comment>
<organism evidence="8 9">
    <name type="scientific">Collybiopsis confluens</name>
    <dbReference type="NCBI Taxonomy" id="2823264"/>
    <lineage>
        <taxon>Eukaryota</taxon>
        <taxon>Fungi</taxon>
        <taxon>Dikarya</taxon>
        <taxon>Basidiomycota</taxon>
        <taxon>Agaricomycotina</taxon>
        <taxon>Agaricomycetes</taxon>
        <taxon>Agaricomycetidae</taxon>
        <taxon>Agaricales</taxon>
        <taxon>Marasmiineae</taxon>
        <taxon>Omphalotaceae</taxon>
        <taxon>Collybiopsis</taxon>
    </lineage>
</organism>
<dbReference type="GO" id="GO:0002376">
    <property type="term" value="P:immune system process"/>
    <property type="evidence" value="ECO:0007669"/>
    <property type="project" value="UniProtKB-KW"/>
</dbReference>
<evidence type="ECO:0000256" key="4">
    <source>
        <dbReference type="ARBA" id="ARBA00022771"/>
    </source>
</evidence>
<keyword evidence="2" id="KW-0963">Cytoplasm</keyword>
<dbReference type="Proteomes" id="UP000518752">
    <property type="component" value="Unassembled WGS sequence"/>
</dbReference>
<dbReference type="InterPro" id="IPR046439">
    <property type="entry name" value="ZF_RZ_dom"/>
</dbReference>
<reference evidence="8 9" key="1">
    <citation type="journal article" date="2020" name="ISME J.">
        <title>Uncovering the hidden diversity of litter-decomposition mechanisms in mushroom-forming fungi.</title>
        <authorList>
            <person name="Floudas D."/>
            <person name="Bentzer J."/>
            <person name="Ahren D."/>
            <person name="Johansson T."/>
            <person name="Persson P."/>
            <person name="Tunlid A."/>
        </authorList>
    </citation>
    <scope>NUCLEOTIDE SEQUENCE [LARGE SCALE GENOMIC DNA]</scope>
    <source>
        <strain evidence="8 9">CBS 406.79</strain>
    </source>
</reference>
<evidence type="ECO:0000256" key="1">
    <source>
        <dbReference type="ARBA" id="ARBA00004496"/>
    </source>
</evidence>
<sequence>MVPPFASSVHPTKNTLVNGLSTANTSALRLAIPRMTKTAQGFVKSNVGKDVRITMTCGAICARLPCDIPCQEVLKCGHRCNSVCGENCAQQKCAQCLPEDAKQDIVDFLMQRTLAEIDLDSDDIGDRLITLDCGHIFTVETLDGHCHMADFYEIDELGRYFAMKAPPTEFQKPPTCPTCRTPITARRYGRVIKRANLDILEQNSASNLAKTLDDLGPTIEILNGRIPDMESSLKDTKYEGSEQPLTLLEVEEVQARRRELLGGDNEILPPERLTKNAMSKYHGIPPKEATPWSNLISTFHSVYKKIARVASTRSPHSRAYEASLGTLFRLELSKIASNPPPDLLNPQGLAFENVHNYIGQSPPNADRRYQLEAFLISVKLRIMIGTLARSRVDGLPLTSNDEDIRSIRRLWVTFADFIYESCECDCHKAIAIADKSSSSRLAARATTLLLISEFERFRFAIMQQRAEKAIVAGQTNDWRNLLRDEISARRLAMRIFLERTESAYMRSRPIKTHQQFRDERSWFQDNCRVQMTRCLDEFEELEKHVVNDTVYQAVSMQEKEEIVITECGGAMEASFCPECGERIGGNNHTLDASNTRAREFEELAGRQGAERSPWAWANDA</sequence>
<feature type="domain" description="RZ-type" evidence="7">
    <location>
        <begin position="533"/>
        <end position="606"/>
    </location>
</feature>
<name>A0A8H5GUF9_9AGAR</name>
<dbReference type="PROSITE" id="PS51981">
    <property type="entry name" value="ZF_RZ"/>
    <property type="match status" value="1"/>
</dbReference>
<dbReference type="OrthoDB" id="2423195at2759"/>
<comment type="subcellular location">
    <subcellularLocation>
        <location evidence="1">Cytoplasm</location>
    </subcellularLocation>
</comment>